<evidence type="ECO:0000313" key="3">
    <source>
        <dbReference type="EMBL" id="QWV96415.1"/>
    </source>
</evidence>
<protein>
    <submittedName>
        <fullName evidence="3">Cytochrome c3 family protein</fullName>
    </submittedName>
</protein>
<feature type="chain" id="PRO_5047270800" evidence="1">
    <location>
        <begin position="19"/>
        <end position="367"/>
    </location>
</feature>
<dbReference type="Pfam" id="PF09699">
    <property type="entry name" value="Paired_CXXCH_1"/>
    <property type="match status" value="2"/>
</dbReference>
<dbReference type="InterPro" id="IPR010177">
    <property type="entry name" value="Paired_CXXCH_1"/>
</dbReference>
<keyword evidence="4" id="KW-1185">Reference proteome</keyword>
<feature type="domain" description="Doubled CXXCH motif" evidence="2">
    <location>
        <begin position="238"/>
        <end position="285"/>
    </location>
</feature>
<dbReference type="EMBL" id="CP076724">
    <property type="protein sequence ID" value="QWV96415.1"/>
    <property type="molecule type" value="Genomic_DNA"/>
</dbReference>
<evidence type="ECO:0000259" key="2">
    <source>
        <dbReference type="Pfam" id="PF09699"/>
    </source>
</evidence>
<evidence type="ECO:0000256" key="1">
    <source>
        <dbReference type="SAM" id="SignalP"/>
    </source>
</evidence>
<organism evidence="3 4">
    <name type="scientific">Geomonas diazotrophica</name>
    <dbReference type="NCBI Taxonomy" id="2843197"/>
    <lineage>
        <taxon>Bacteria</taxon>
        <taxon>Pseudomonadati</taxon>
        <taxon>Thermodesulfobacteriota</taxon>
        <taxon>Desulfuromonadia</taxon>
        <taxon>Geobacterales</taxon>
        <taxon>Geobacteraceae</taxon>
        <taxon>Geomonas</taxon>
    </lineage>
</organism>
<accession>A0ABX8JDE1</accession>
<reference evidence="3 4" key="1">
    <citation type="submission" date="2021-06" db="EMBL/GenBank/DDBJ databases">
        <title>Gemonas diversity in paddy soil.</title>
        <authorList>
            <person name="Liu G."/>
        </authorList>
    </citation>
    <scope>NUCLEOTIDE SEQUENCE [LARGE SCALE GENOMIC DNA]</scope>
    <source>
        <strain evidence="3 4">RG29</strain>
    </source>
</reference>
<name>A0ABX8JDE1_9BACT</name>
<feature type="signal peptide" evidence="1">
    <location>
        <begin position="1"/>
        <end position="18"/>
    </location>
</feature>
<dbReference type="Proteomes" id="UP000683493">
    <property type="component" value="Chromosome"/>
</dbReference>
<gene>
    <name evidence="3" type="ORF">KP005_13670</name>
</gene>
<sequence length="367" mass="40282">MKATVAILLLETAFLALGQAAYGSSSVVNTKHNLSVSGPGELKSTVETRVCIFCHTPHHANEDKRLEVNPLWSREASSVTYDPYFSETMQATTKPGQPTGTSRLCLSCHDGSIALGMLKGNYQLPGITSRITPDRSSYIGSDLRNDHPVSFPYDSMLSTKDLELNAPSTLPPEIRLERNTNFVQCTTCHNPHKDPSPPNSKFLVLPNYKNGTQLCIACHNKSGWSANVHSTADATKLDGCEICHKPHGANGVNYAPLLGNRYEYRTQHQYDAGGYSLCLRCHAEADILDPLHPEKTKFPKHYSHVVTQGYPCIACHPSHGVTINDAAHAHLVEFSSIFVTSGTYDSVTKSCNVTCHPTTHLTNPKYY</sequence>
<evidence type="ECO:0000313" key="4">
    <source>
        <dbReference type="Proteomes" id="UP000683493"/>
    </source>
</evidence>
<proteinExistence type="predicted"/>
<feature type="domain" description="Doubled CXXCH motif" evidence="2">
    <location>
        <begin position="184"/>
        <end position="221"/>
    </location>
</feature>
<keyword evidence="1" id="KW-0732">Signal</keyword>